<dbReference type="AlphaFoldDB" id="A0A081KBB9"/>
<feature type="signal peptide" evidence="1">
    <location>
        <begin position="1"/>
        <end position="21"/>
    </location>
</feature>
<dbReference type="InterPro" id="IPR025479">
    <property type="entry name" value="DUF4329"/>
</dbReference>
<feature type="domain" description="DUF4329" evidence="2">
    <location>
        <begin position="44"/>
        <end position="150"/>
    </location>
</feature>
<feature type="chain" id="PRO_5001758868" description="DUF4329 domain-containing protein" evidence="1">
    <location>
        <begin position="22"/>
        <end position="192"/>
    </location>
</feature>
<sequence>MKLDKSIFAVCVLLLSTNVISDTSQQHLIQVPTFYPAPFDSELATAVAAAERYNPDSIKEDREYIGGVFKHRQTSLYYYSVIPGKPGKNQITATLQFPDSLELIAIWHTHGNGKGTYLFFSQQDVILATRLGIPIYLADSSGFLKKFTPGDLMMSRYQARRQGLGYKKGYAKGIKMKKQSGQFIKIPTFHHQ</sequence>
<evidence type="ECO:0000259" key="2">
    <source>
        <dbReference type="Pfam" id="PF14220"/>
    </source>
</evidence>
<dbReference type="Pfam" id="PF14220">
    <property type="entry name" value="DUF4329"/>
    <property type="match status" value="1"/>
</dbReference>
<gene>
    <name evidence="3" type="ORF">GV64_12455</name>
</gene>
<accession>A0A081KBB9</accession>
<dbReference type="RefSeq" id="WP_020583041.1">
    <property type="nucleotide sequence ID" value="NZ_JOJP01000001.1"/>
</dbReference>
<proteinExistence type="predicted"/>
<protein>
    <recommendedName>
        <fullName evidence="2">DUF4329 domain-containing protein</fullName>
    </recommendedName>
</protein>
<evidence type="ECO:0000313" key="3">
    <source>
        <dbReference type="EMBL" id="KEI71445.1"/>
    </source>
</evidence>
<keyword evidence="1" id="KW-0732">Signal</keyword>
<comment type="caution">
    <text evidence="3">The sequence shown here is derived from an EMBL/GenBank/DDBJ whole genome shotgun (WGS) entry which is preliminary data.</text>
</comment>
<name>A0A081KBB9_9GAMM</name>
<evidence type="ECO:0000313" key="4">
    <source>
        <dbReference type="Proteomes" id="UP000027997"/>
    </source>
</evidence>
<keyword evidence="4" id="KW-1185">Reference proteome</keyword>
<dbReference type="Proteomes" id="UP000027997">
    <property type="component" value="Unassembled WGS sequence"/>
</dbReference>
<reference evidence="3 4" key="1">
    <citation type="submission" date="2014-06" db="EMBL/GenBank/DDBJ databases">
        <title>Whole Genome Sequences of Three Symbiotic Endozoicomonas Bacteria.</title>
        <authorList>
            <person name="Neave M.J."/>
            <person name="Apprill A."/>
            <person name="Voolstra C.R."/>
        </authorList>
    </citation>
    <scope>NUCLEOTIDE SEQUENCE [LARGE SCALE GENOMIC DNA]</scope>
    <source>
        <strain evidence="3 4">DSM 22380</strain>
    </source>
</reference>
<evidence type="ECO:0000256" key="1">
    <source>
        <dbReference type="SAM" id="SignalP"/>
    </source>
</evidence>
<organism evidence="3 4">
    <name type="scientific">Endozoicomonas elysicola</name>
    <dbReference type="NCBI Taxonomy" id="305900"/>
    <lineage>
        <taxon>Bacteria</taxon>
        <taxon>Pseudomonadati</taxon>
        <taxon>Pseudomonadota</taxon>
        <taxon>Gammaproteobacteria</taxon>
        <taxon>Oceanospirillales</taxon>
        <taxon>Endozoicomonadaceae</taxon>
        <taxon>Endozoicomonas</taxon>
    </lineage>
</organism>
<dbReference type="STRING" id="305900.GV64_12455"/>
<dbReference type="EMBL" id="JOJP01000001">
    <property type="protein sequence ID" value="KEI71445.1"/>
    <property type="molecule type" value="Genomic_DNA"/>
</dbReference>